<feature type="transmembrane region" description="Helical" evidence="5">
    <location>
        <begin position="126"/>
        <end position="147"/>
    </location>
</feature>
<evidence type="ECO:0000256" key="2">
    <source>
        <dbReference type="ARBA" id="ARBA00022692"/>
    </source>
</evidence>
<evidence type="ECO:0000313" key="8">
    <source>
        <dbReference type="Proteomes" id="UP000070444"/>
    </source>
</evidence>
<feature type="transmembrane region" description="Helical" evidence="5">
    <location>
        <begin position="173"/>
        <end position="196"/>
    </location>
</feature>
<evidence type="ECO:0000313" key="7">
    <source>
        <dbReference type="EMBL" id="KXN66335.1"/>
    </source>
</evidence>
<feature type="transmembrane region" description="Helical" evidence="5">
    <location>
        <begin position="230"/>
        <end position="257"/>
    </location>
</feature>
<feature type="transmembrane region" description="Helical" evidence="5">
    <location>
        <begin position="269"/>
        <end position="288"/>
    </location>
</feature>
<dbReference type="SUPFAM" id="SSF81321">
    <property type="entry name" value="Family A G protein-coupled receptor-like"/>
    <property type="match status" value="1"/>
</dbReference>
<evidence type="ECO:0000259" key="6">
    <source>
        <dbReference type="PROSITE" id="PS50262"/>
    </source>
</evidence>
<organism evidence="7 8">
    <name type="scientific">Conidiobolus coronatus (strain ATCC 28846 / CBS 209.66 / NRRL 28638)</name>
    <name type="common">Delacroixia coronata</name>
    <dbReference type="NCBI Taxonomy" id="796925"/>
    <lineage>
        <taxon>Eukaryota</taxon>
        <taxon>Fungi</taxon>
        <taxon>Fungi incertae sedis</taxon>
        <taxon>Zoopagomycota</taxon>
        <taxon>Entomophthoromycotina</taxon>
        <taxon>Entomophthoromycetes</taxon>
        <taxon>Entomophthorales</taxon>
        <taxon>Ancylistaceae</taxon>
        <taxon>Conidiobolus</taxon>
    </lineage>
</organism>
<dbReference type="GO" id="GO:0016020">
    <property type="term" value="C:membrane"/>
    <property type="evidence" value="ECO:0007669"/>
    <property type="project" value="UniProtKB-SubCell"/>
</dbReference>
<feature type="transmembrane region" description="Helical" evidence="5">
    <location>
        <begin position="93"/>
        <end position="114"/>
    </location>
</feature>
<dbReference type="InterPro" id="IPR017452">
    <property type="entry name" value="GPCR_Rhodpsn_7TM"/>
</dbReference>
<protein>
    <recommendedName>
        <fullName evidence="6">G-protein coupled receptors family 1 profile domain-containing protein</fullName>
    </recommendedName>
</protein>
<keyword evidence="4 5" id="KW-0472">Membrane</keyword>
<sequence length="321" mass="36231">MSDSILILKSPSITILTEVLMIFFATLALVFNGVAFYITVFRIGFKTAAVGLMAIIATLDIIISFNVIIVDVMNFATSHQILNNRSFCTYTGMIYMLVPMSSIDGIGLLSLLRLLSVSYNKEFKAIYWYSVMGAMFIYNVVINIFGVTNDIYEIMPSEAYCYSGYAPGTYSELFALMLLLKFLVMFALILISYTGITVTVYKTFSQLNTSDISSEQVLCDKPYTQHQRRLIYRLFILIALYMICFGPALVFTTYTAVTNKWRTAIMDSISGIAFSLALLVNSIFVLVYQREARDILISIVPIWLYTSKSNFELVGLKNIQI</sequence>
<dbReference type="Proteomes" id="UP000070444">
    <property type="component" value="Unassembled WGS sequence"/>
</dbReference>
<accession>A0A137NU53</accession>
<keyword evidence="3 5" id="KW-1133">Transmembrane helix</keyword>
<evidence type="ECO:0000256" key="4">
    <source>
        <dbReference type="ARBA" id="ARBA00023136"/>
    </source>
</evidence>
<dbReference type="EMBL" id="KQ964739">
    <property type="protein sequence ID" value="KXN66335.1"/>
    <property type="molecule type" value="Genomic_DNA"/>
</dbReference>
<evidence type="ECO:0000256" key="1">
    <source>
        <dbReference type="ARBA" id="ARBA00004370"/>
    </source>
</evidence>
<comment type="subcellular location">
    <subcellularLocation>
        <location evidence="1">Membrane</location>
    </subcellularLocation>
</comment>
<dbReference type="PROSITE" id="PS50262">
    <property type="entry name" value="G_PROTEIN_RECEP_F1_2"/>
    <property type="match status" value="1"/>
</dbReference>
<feature type="transmembrane region" description="Helical" evidence="5">
    <location>
        <begin position="20"/>
        <end position="40"/>
    </location>
</feature>
<dbReference type="Gene3D" id="1.20.1070.10">
    <property type="entry name" value="Rhodopsin 7-helix transmembrane proteins"/>
    <property type="match status" value="1"/>
</dbReference>
<gene>
    <name evidence="7" type="ORF">CONCODRAFT_11855</name>
</gene>
<dbReference type="AlphaFoldDB" id="A0A137NU53"/>
<name>A0A137NU53_CONC2</name>
<evidence type="ECO:0000256" key="5">
    <source>
        <dbReference type="SAM" id="Phobius"/>
    </source>
</evidence>
<proteinExistence type="predicted"/>
<keyword evidence="2 5" id="KW-0812">Transmembrane</keyword>
<keyword evidence="8" id="KW-1185">Reference proteome</keyword>
<evidence type="ECO:0000256" key="3">
    <source>
        <dbReference type="ARBA" id="ARBA00022989"/>
    </source>
</evidence>
<feature type="domain" description="G-protein coupled receptors family 1 profile" evidence="6">
    <location>
        <begin position="31"/>
        <end position="288"/>
    </location>
</feature>
<feature type="transmembrane region" description="Helical" evidence="5">
    <location>
        <begin position="52"/>
        <end position="73"/>
    </location>
</feature>
<reference evidence="7 8" key="1">
    <citation type="journal article" date="2015" name="Genome Biol. Evol.">
        <title>Phylogenomic analyses indicate that early fungi evolved digesting cell walls of algal ancestors of land plants.</title>
        <authorList>
            <person name="Chang Y."/>
            <person name="Wang S."/>
            <person name="Sekimoto S."/>
            <person name="Aerts A.L."/>
            <person name="Choi C."/>
            <person name="Clum A."/>
            <person name="LaButti K.M."/>
            <person name="Lindquist E.A."/>
            <person name="Yee Ngan C."/>
            <person name="Ohm R.A."/>
            <person name="Salamov A.A."/>
            <person name="Grigoriev I.V."/>
            <person name="Spatafora J.W."/>
            <person name="Berbee M.L."/>
        </authorList>
    </citation>
    <scope>NUCLEOTIDE SEQUENCE [LARGE SCALE GENOMIC DNA]</scope>
    <source>
        <strain evidence="7 8">NRRL 28638</strain>
    </source>
</reference>